<dbReference type="PANTHER" id="PTHR30531">
    <property type="entry name" value="FLAGELLAR BIOSYNTHETIC PROTEIN FLHB"/>
    <property type="match status" value="1"/>
</dbReference>
<keyword evidence="3" id="KW-0282">Flagellum</keyword>
<keyword evidence="3" id="KW-0969">Cilium</keyword>
<feature type="compositionally biased region" description="Basic and acidic residues" evidence="1">
    <location>
        <begin position="1"/>
        <end position="23"/>
    </location>
</feature>
<keyword evidence="2" id="KW-0812">Transmembrane</keyword>
<dbReference type="Pfam" id="PF01312">
    <property type="entry name" value="Bac_export_2"/>
    <property type="match status" value="1"/>
</dbReference>
<comment type="caution">
    <text evidence="3">The sequence shown here is derived from an EMBL/GenBank/DDBJ whole genome shotgun (WGS) entry which is preliminary data.</text>
</comment>
<dbReference type="GO" id="GO:0009306">
    <property type="term" value="P:protein secretion"/>
    <property type="evidence" value="ECO:0007669"/>
    <property type="project" value="InterPro"/>
</dbReference>
<evidence type="ECO:0000256" key="2">
    <source>
        <dbReference type="SAM" id="Phobius"/>
    </source>
</evidence>
<dbReference type="InterPro" id="IPR006135">
    <property type="entry name" value="T3SS_substrate_exporter"/>
</dbReference>
<reference evidence="3 4" key="1">
    <citation type="submission" date="2020-08" db="EMBL/GenBank/DDBJ databases">
        <title>Sequencing the genomes of 1000 actinobacteria strains.</title>
        <authorList>
            <person name="Klenk H.-P."/>
        </authorList>
    </citation>
    <scope>NUCLEOTIDE SEQUENCE [LARGE SCALE GENOMIC DNA]</scope>
    <source>
        <strain evidence="3 4">DSM 45084</strain>
    </source>
</reference>
<dbReference type="SUPFAM" id="SSF160544">
    <property type="entry name" value="EscU C-terminal domain-like"/>
    <property type="match status" value="1"/>
</dbReference>
<dbReference type="EMBL" id="JACHJS010000001">
    <property type="protein sequence ID" value="MBB4968379.1"/>
    <property type="molecule type" value="Genomic_DNA"/>
</dbReference>
<dbReference type="PANTHER" id="PTHR30531:SF12">
    <property type="entry name" value="FLAGELLAR BIOSYNTHETIC PROTEIN FLHB"/>
    <property type="match status" value="1"/>
</dbReference>
<gene>
    <name evidence="3" type="ORF">F4559_005738</name>
</gene>
<keyword evidence="2" id="KW-1133">Transmembrane helix</keyword>
<feature type="transmembrane region" description="Helical" evidence="2">
    <location>
        <begin position="84"/>
        <end position="105"/>
    </location>
</feature>
<evidence type="ECO:0000313" key="4">
    <source>
        <dbReference type="Proteomes" id="UP000542674"/>
    </source>
</evidence>
<dbReference type="Gene3D" id="3.40.1690.10">
    <property type="entry name" value="secretion proteins EscU"/>
    <property type="match status" value="1"/>
</dbReference>
<feature type="transmembrane region" description="Helical" evidence="2">
    <location>
        <begin position="188"/>
        <end position="206"/>
    </location>
</feature>
<dbReference type="GO" id="GO:0005886">
    <property type="term" value="C:plasma membrane"/>
    <property type="evidence" value="ECO:0007669"/>
    <property type="project" value="TreeGrafter"/>
</dbReference>
<dbReference type="RefSeq" id="WP_184673880.1">
    <property type="nucleotide sequence ID" value="NZ_BAABAI010000028.1"/>
</dbReference>
<dbReference type="PRINTS" id="PR00950">
    <property type="entry name" value="TYPE3IMSPROT"/>
</dbReference>
<dbReference type="InterPro" id="IPR029025">
    <property type="entry name" value="T3SS_substrate_exporter_C"/>
</dbReference>
<dbReference type="AlphaFoldDB" id="A0A7W7T876"/>
<organism evidence="3 4">
    <name type="scientific">Saccharothrix violaceirubra</name>
    <dbReference type="NCBI Taxonomy" id="413306"/>
    <lineage>
        <taxon>Bacteria</taxon>
        <taxon>Bacillati</taxon>
        <taxon>Actinomycetota</taxon>
        <taxon>Actinomycetes</taxon>
        <taxon>Pseudonocardiales</taxon>
        <taxon>Pseudonocardiaceae</taxon>
        <taxon>Saccharothrix</taxon>
    </lineage>
</organism>
<feature type="transmembrane region" description="Helical" evidence="2">
    <location>
        <begin position="30"/>
        <end position="51"/>
    </location>
</feature>
<evidence type="ECO:0000313" key="3">
    <source>
        <dbReference type="EMBL" id="MBB4968379.1"/>
    </source>
</evidence>
<keyword evidence="3" id="KW-0966">Cell projection</keyword>
<accession>A0A7W7T876</accession>
<feature type="region of interest" description="Disordered" evidence="1">
    <location>
        <begin position="1"/>
        <end position="25"/>
    </location>
</feature>
<protein>
    <submittedName>
        <fullName evidence="3">Flagellar biosynthetic protein FlhB</fullName>
    </submittedName>
</protein>
<keyword evidence="2" id="KW-0472">Membrane</keyword>
<name>A0A7W7T876_9PSEU</name>
<keyword evidence="4" id="KW-1185">Reference proteome</keyword>
<sequence length="360" mass="38613">MSKNEGTEKPTEKRIRDARKDGQSPRTAEIGNWAAVLAASWLAPMGLSSLMDSAQLMMRGTADFIAKPDTGVALRMLGDGLGKGAWAVTPLLAGTVVATLVAAAAQGSLRPSPKLLIPKFNRLNPLPGFKRMFGPQAAWETAKTLMKTAVLAIVLYMGLKDLVPTALSAGTLPLSALVGLVGDTILTLIRWAGVAGLVLGVVDYFVSRRRVMKELKMTHQQIREEHRNSDGDPQLKAAIRQKQMAMGRNRMMADVPEADVVLVNPTHVAVALRYDPAKGAPRVVAKGADAIAARIRDLATEHRVPIVRDVPLARALHKACEVGQEIPADLFEPVAHVLAFLYRLKRKGSAAGIHTMTGAA</sequence>
<dbReference type="Proteomes" id="UP000542674">
    <property type="component" value="Unassembled WGS sequence"/>
</dbReference>
<proteinExistence type="predicted"/>
<evidence type="ECO:0000256" key="1">
    <source>
        <dbReference type="SAM" id="MobiDB-lite"/>
    </source>
</evidence>